<dbReference type="AlphaFoldDB" id="A0A4Y2FKL3"/>
<sequence>RESVAKSSIANPLLRKDIRHCAIPLNDASRHGREKGRREGSIVESDECINKGDVVHLEMNGETLCHCEMDNDALCVCARVGIIDSSLSEDATTNSVHNRNECLFLNSRNVSTKMLPCCMGEHADVGGLVTGHGMFQLDQCPFLRLTRAILGRIILNDGERHSRRHLPLQTSTPQQQFLTFD</sequence>
<evidence type="ECO:0000313" key="2">
    <source>
        <dbReference type="Proteomes" id="UP000499080"/>
    </source>
</evidence>
<name>A0A4Y2FKL3_ARAVE</name>
<gene>
    <name evidence="1" type="ORF">AVEN_100567-2_1</name>
</gene>
<protein>
    <submittedName>
        <fullName evidence="1">Uncharacterized protein</fullName>
    </submittedName>
</protein>
<feature type="non-terminal residue" evidence="1">
    <location>
        <position position="1"/>
    </location>
</feature>
<evidence type="ECO:0000313" key="1">
    <source>
        <dbReference type="EMBL" id="GBM40154.1"/>
    </source>
</evidence>
<keyword evidence="2" id="KW-1185">Reference proteome</keyword>
<dbReference type="Proteomes" id="UP000499080">
    <property type="component" value="Unassembled WGS sequence"/>
</dbReference>
<accession>A0A4Y2FKL3</accession>
<dbReference type="EMBL" id="BGPR01000920">
    <property type="protein sequence ID" value="GBM40154.1"/>
    <property type="molecule type" value="Genomic_DNA"/>
</dbReference>
<proteinExistence type="predicted"/>
<organism evidence="1 2">
    <name type="scientific">Araneus ventricosus</name>
    <name type="common">Orbweaver spider</name>
    <name type="synonym">Epeira ventricosa</name>
    <dbReference type="NCBI Taxonomy" id="182803"/>
    <lineage>
        <taxon>Eukaryota</taxon>
        <taxon>Metazoa</taxon>
        <taxon>Ecdysozoa</taxon>
        <taxon>Arthropoda</taxon>
        <taxon>Chelicerata</taxon>
        <taxon>Arachnida</taxon>
        <taxon>Araneae</taxon>
        <taxon>Araneomorphae</taxon>
        <taxon>Entelegynae</taxon>
        <taxon>Araneoidea</taxon>
        <taxon>Araneidae</taxon>
        <taxon>Araneus</taxon>
    </lineage>
</organism>
<comment type="caution">
    <text evidence="1">The sequence shown here is derived from an EMBL/GenBank/DDBJ whole genome shotgun (WGS) entry which is preliminary data.</text>
</comment>
<dbReference type="OrthoDB" id="6433184at2759"/>
<reference evidence="1 2" key="1">
    <citation type="journal article" date="2019" name="Sci. Rep.">
        <title>Orb-weaving spider Araneus ventricosus genome elucidates the spidroin gene catalogue.</title>
        <authorList>
            <person name="Kono N."/>
            <person name="Nakamura H."/>
            <person name="Ohtoshi R."/>
            <person name="Moran D.A.P."/>
            <person name="Shinohara A."/>
            <person name="Yoshida Y."/>
            <person name="Fujiwara M."/>
            <person name="Mori M."/>
            <person name="Tomita M."/>
            <person name="Arakawa K."/>
        </authorList>
    </citation>
    <scope>NUCLEOTIDE SEQUENCE [LARGE SCALE GENOMIC DNA]</scope>
</reference>